<accession>A0ABR7SM37</accession>
<dbReference type="InterPro" id="IPR000183">
    <property type="entry name" value="Orn/DAP/Arg_de-COase"/>
</dbReference>
<dbReference type="SUPFAM" id="SSF50621">
    <property type="entry name" value="Alanine racemase C-terminal domain-like"/>
    <property type="match status" value="1"/>
</dbReference>
<dbReference type="Proteomes" id="UP000642284">
    <property type="component" value="Unassembled WGS sequence"/>
</dbReference>
<dbReference type="Gene3D" id="2.40.37.10">
    <property type="entry name" value="Lyase, Ornithine Decarboxylase, Chain A, domain 1"/>
    <property type="match status" value="1"/>
</dbReference>
<dbReference type="PANTHER" id="PTHR43727">
    <property type="entry name" value="DIAMINOPIMELATE DECARBOXYLASE"/>
    <property type="match status" value="1"/>
</dbReference>
<dbReference type="RefSeq" id="WP_187816526.1">
    <property type="nucleotide sequence ID" value="NZ_JACTVJ010000013.1"/>
</dbReference>
<organism evidence="9 10">
    <name type="scientific">Streptomyces polyasparticus</name>
    <dbReference type="NCBI Taxonomy" id="2767826"/>
    <lineage>
        <taxon>Bacteria</taxon>
        <taxon>Bacillati</taxon>
        <taxon>Actinomycetota</taxon>
        <taxon>Actinomycetes</taxon>
        <taxon>Kitasatosporales</taxon>
        <taxon>Streptomycetaceae</taxon>
        <taxon>Streptomyces</taxon>
    </lineage>
</organism>
<evidence type="ECO:0000259" key="7">
    <source>
        <dbReference type="Pfam" id="PF00278"/>
    </source>
</evidence>
<evidence type="ECO:0000256" key="3">
    <source>
        <dbReference type="ARBA" id="ARBA00022898"/>
    </source>
</evidence>
<evidence type="ECO:0000313" key="10">
    <source>
        <dbReference type="Proteomes" id="UP000642284"/>
    </source>
</evidence>
<keyword evidence="4" id="KW-0028">Amino-acid biosynthesis</keyword>
<keyword evidence="4" id="KW-0457">Lysine biosynthesis</keyword>
<keyword evidence="5" id="KW-0456">Lyase</keyword>
<protein>
    <submittedName>
        <fullName evidence="9">Diaminopimelate decarboxylase</fullName>
    </submittedName>
</protein>
<dbReference type="SUPFAM" id="SSF51419">
    <property type="entry name" value="PLP-binding barrel"/>
    <property type="match status" value="1"/>
</dbReference>
<dbReference type="InterPro" id="IPR029066">
    <property type="entry name" value="PLP-binding_barrel"/>
</dbReference>
<evidence type="ECO:0000259" key="8">
    <source>
        <dbReference type="Pfam" id="PF02784"/>
    </source>
</evidence>
<comment type="caution">
    <text evidence="9">The sequence shown here is derived from an EMBL/GenBank/DDBJ whole genome shotgun (WGS) entry which is preliminary data.</text>
</comment>
<dbReference type="InterPro" id="IPR022644">
    <property type="entry name" value="De-COase2_N"/>
</dbReference>
<dbReference type="InterPro" id="IPR009006">
    <property type="entry name" value="Ala_racemase/Decarboxylase_C"/>
</dbReference>
<dbReference type="PROSITE" id="PS00879">
    <property type="entry name" value="ODR_DC_2_2"/>
    <property type="match status" value="1"/>
</dbReference>
<dbReference type="CDD" id="cd06828">
    <property type="entry name" value="PLPDE_III_DapDC"/>
    <property type="match status" value="1"/>
</dbReference>
<dbReference type="PROSITE" id="PS00878">
    <property type="entry name" value="ODR_DC_2_1"/>
    <property type="match status" value="1"/>
</dbReference>
<keyword evidence="3" id="KW-0663">Pyridoxal phosphate</keyword>
<reference evidence="9 10" key="1">
    <citation type="submission" date="2020-08" db="EMBL/GenBank/DDBJ databases">
        <title>Genemic of Streptomyces polyaspartic.</title>
        <authorList>
            <person name="Liu W."/>
        </authorList>
    </citation>
    <scope>NUCLEOTIDE SEQUENCE [LARGE SCALE GENOMIC DNA]</scope>
    <source>
        <strain evidence="9 10">TRM66268-LWL</strain>
    </source>
</reference>
<comment type="cofactor">
    <cofactor evidence="1">
        <name>pyridoxal 5'-phosphate</name>
        <dbReference type="ChEBI" id="CHEBI:597326"/>
    </cofactor>
</comment>
<dbReference type="PRINTS" id="PR01179">
    <property type="entry name" value="ODADCRBXLASE"/>
</dbReference>
<sequence length="426" mass="46581">MPISPGFEARLHPVLAQAAEEFGTPFHIYDEQGVHDTCTAFNAAFAHLDFQEFYAVKALPNPTVLALLAGHGFGFDCSSLPELALAAQAGARGHQICFTSNNTSRAELAAALELGAIVNIDDEAVLDKLPSVPDTLFFRLNPGQVRGEDDFLGSPQDAKFGVPTDRLVPVVAKAKALGVRDFGLHMMLASNSLTPAPTLLTLDLLLEQALRLREELGVEVSAVNLGGGIGIPYRPDERPFDLPALGEAIARRLARWEHEHRATRPRVCFESGRYVTGPHGALATRVLNRMDKWRAYAGVDASMSSLMRPALYPSAYHHITAPFADRTHMETVDVVGSLCENNDRFGKDRTLPRLTEGELLVIHDTGAHGHAMGFTYNGRLRPQELLLRTDGSVELIRRAEEERDHFATLDFKPKRLVPRGTSGAGE</sequence>
<proteinExistence type="inferred from homology"/>
<dbReference type="EMBL" id="JACTVJ010000013">
    <property type="protein sequence ID" value="MBC9716057.1"/>
    <property type="molecule type" value="Genomic_DNA"/>
</dbReference>
<evidence type="ECO:0000256" key="6">
    <source>
        <dbReference type="RuleBase" id="RU003737"/>
    </source>
</evidence>
<keyword evidence="10" id="KW-1185">Reference proteome</keyword>
<dbReference type="InterPro" id="IPR022657">
    <property type="entry name" value="De-COase2_CS"/>
</dbReference>
<dbReference type="Pfam" id="PF02784">
    <property type="entry name" value="Orn_Arg_deC_N"/>
    <property type="match status" value="1"/>
</dbReference>
<comment type="similarity">
    <text evidence="6">Belongs to the Orn/Lys/Arg decarboxylase class-II family.</text>
</comment>
<evidence type="ECO:0000256" key="2">
    <source>
        <dbReference type="ARBA" id="ARBA00022793"/>
    </source>
</evidence>
<name>A0ABR7SM37_9ACTN</name>
<dbReference type="Pfam" id="PF00278">
    <property type="entry name" value="Orn_DAP_Arg_deC"/>
    <property type="match status" value="1"/>
</dbReference>
<keyword evidence="2" id="KW-0210">Decarboxylase</keyword>
<gene>
    <name evidence="9" type="ORF">H9Y04_26295</name>
</gene>
<dbReference type="Gene3D" id="3.20.20.10">
    <property type="entry name" value="Alanine racemase"/>
    <property type="match status" value="1"/>
</dbReference>
<evidence type="ECO:0000256" key="5">
    <source>
        <dbReference type="ARBA" id="ARBA00023239"/>
    </source>
</evidence>
<dbReference type="InterPro" id="IPR002986">
    <property type="entry name" value="DAP_deCOOHase_LysA"/>
</dbReference>
<evidence type="ECO:0000313" key="9">
    <source>
        <dbReference type="EMBL" id="MBC9716057.1"/>
    </source>
</evidence>
<evidence type="ECO:0000256" key="4">
    <source>
        <dbReference type="ARBA" id="ARBA00023154"/>
    </source>
</evidence>
<feature type="domain" description="Orn/DAP/Arg decarboxylase 2 C-terminal" evidence="7">
    <location>
        <begin position="278"/>
        <end position="366"/>
    </location>
</feature>
<dbReference type="PANTHER" id="PTHR43727:SF2">
    <property type="entry name" value="GROUP IV DECARBOXYLASE"/>
    <property type="match status" value="1"/>
</dbReference>
<dbReference type="InterPro" id="IPR022653">
    <property type="entry name" value="De-COase2_pyr-phos_BS"/>
</dbReference>
<dbReference type="PRINTS" id="PR01181">
    <property type="entry name" value="DAPDCRBXLASE"/>
</dbReference>
<evidence type="ECO:0000256" key="1">
    <source>
        <dbReference type="ARBA" id="ARBA00001933"/>
    </source>
</evidence>
<dbReference type="InterPro" id="IPR022643">
    <property type="entry name" value="De-COase2_C"/>
</dbReference>
<feature type="domain" description="Orn/DAP/Arg decarboxylase 2 N-terminal" evidence="8">
    <location>
        <begin position="35"/>
        <end position="276"/>
    </location>
</feature>